<name>A0A163L707_DIDRA</name>
<dbReference type="STRING" id="5454.A0A163L707"/>
<proteinExistence type="predicted"/>
<feature type="domain" description="MOSC" evidence="3">
    <location>
        <begin position="546"/>
        <end position="686"/>
    </location>
</feature>
<keyword evidence="5" id="KW-1185">Reference proteome</keyword>
<dbReference type="Pfam" id="PF25455">
    <property type="entry name" value="Beta-barrel_CAF17_C"/>
    <property type="match status" value="1"/>
</dbReference>
<dbReference type="PANTHER" id="PTHR42110">
    <property type="entry name" value="L-ASPARAGINASE, PUTATIVE (AFU_ORTHOLOGUE AFUA_3G11890)-RELATED"/>
    <property type="match status" value="1"/>
</dbReference>
<sequence length="990" mass="106494">MPCAGGGVIKVLSRTITTVERGPSNTLPSELTKITSSAPKFAAYRSAAMLVAEIDRETSLESHHRQPRFADLSDPIGHRTDHHEGCRLVTALTAAGQNKTKSAFLLGPPLLGSHLDRQTPIIENGSGQTECPRAQNQSTQVSLDHPGAAVAYQQRLEDSVAAHHRQVVGVQKRPLLTSPGAVTAPDGSADIGVAWHYGDPLGEQRTAQRAAVVVDRSHRFVIAIPGDERLTWLHTISSQHIAALPDGKSAENLSLDVNGRVEHHFVQTDLAGVTWIDTEANRGPDLLSFLKKMVFWSKAEPRDGNELAVLSLIGPEASTVLAALEVQTPTEAYDAHALADGGFVRRMPWPTENSFDLLVPREQLAAWWTRLTDSGAKPAGSWAFEALRVEATRPRLGLDTDERTIPHEVHWIGGPAEHGAVHLDKGCYRGQETVARVHNLGKPPRHLVMLHLDGSAEAVPEPGDPITAGGRAVGRVGTVVNHHELGPIALALIKRNIPVDTELMAGPSAASIDPDSIVADDAPQAGREAVNRLRGKRVPRTAIDKRPVDGRVAVGRLGLGGDYVCDTEFHGGAFQAVYAYQRDEAQRWSDELGRPLGPGWFGENLHISGMLVTDAVIGERWHITGAEASDVLELEVTAPRVPCGTFGIWAAEKGWVKRFTERTDVGAYLRVNRTGTIAAGDSVTRVHVPDHGVTVREVFAGTDPERLRRLLAEHTDLAPNVTARVQRFIEQAEAQVHSPEELAVASSSHAGEADHIELVAALLARYQLGVDQLQCPSDLPGNELARAELIAAGELPSPIYMTCSGKHSAMLATCVVNDWPLETYMEPTHPLQLAIQETIFDLSGEEEQELGIDGCGLPIVPLSLTNLARAFGRLPSAEPDSPERAVADAVRENPFLVSGTGRNDQRLMSAVPGLFSKTGYDGIYAGALPDGSAFALKIDDGHERALLPLAAALLKRMNTEWTEELAALASAPVFGGDARVGTIRAIPGNF</sequence>
<organism evidence="4 5">
    <name type="scientific">Didymella rabiei</name>
    <name type="common">Chickpea ascochyta blight fungus</name>
    <name type="synonym">Mycosphaerella rabiei</name>
    <dbReference type="NCBI Taxonomy" id="5454"/>
    <lineage>
        <taxon>Eukaryota</taxon>
        <taxon>Fungi</taxon>
        <taxon>Dikarya</taxon>
        <taxon>Ascomycota</taxon>
        <taxon>Pezizomycotina</taxon>
        <taxon>Dothideomycetes</taxon>
        <taxon>Pleosporomycetidae</taxon>
        <taxon>Pleosporales</taxon>
        <taxon>Pleosporineae</taxon>
        <taxon>Didymellaceae</taxon>
        <taxon>Ascochyta</taxon>
    </lineage>
</organism>
<keyword evidence="1" id="KW-0809">Transit peptide</keyword>
<dbReference type="Pfam" id="PF03473">
    <property type="entry name" value="MOSC"/>
    <property type="match status" value="1"/>
</dbReference>
<dbReference type="NCBIfam" id="TIGR03317">
    <property type="entry name" value="ygfZ_signature"/>
    <property type="match status" value="1"/>
</dbReference>
<dbReference type="InterPro" id="IPR006222">
    <property type="entry name" value="GCVT_N"/>
</dbReference>
<evidence type="ECO:0000256" key="1">
    <source>
        <dbReference type="ARBA" id="ARBA00022946"/>
    </source>
</evidence>
<dbReference type="Pfam" id="PF01571">
    <property type="entry name" value="GCV_T"/>
    <property type="match status" value="1"/>
</dbReference>
<dbReference type="InterPro" id="IPR017703">
    <property type="entry name" value="YgfZ/GCV_T_CS"/>
</dbReference>
<dbReference type="InterPro" id="IPR027266">
    <property type="entry name" value="TrmE/GcvT-like"/>
</dbReference>
<dbReference type="InterPro" id="IPR057460">
    <property type="entry name" value="CAF17_C"/>
</dbReference>
<dbReference type="Gene3D" id="3.30.1360.120">
    <property type="entry name" value="Probable tRNA modification gtpase trme, domain 1"/>
    <property type="match status" value="1"/>
</dbReference>
<dbReference type="EMBL" id="JYNV01000060">
    <property type="protein sequence ID" value="KZM27552.1"/>
    <property type="molecule type" value="Genomic_DNA"/>
</dbReference>
<evidence type="ECO:0000259" key="3">
    <source>
        <dbReference type="PROSITE" id="PS51340"/>
    </source>
</evidence>
<dbReference type="InterPro" id="IPR010349">
    <property type="entry name" value="Asparaginase_II"/>
</dbReference>
<dbReference type="GO" id="GO:0003824">
    <property type="term" value="F:catalytic activity"/>
    <property type="evidence" value="ECO:0007669"/>
    <property type="project" value="InterPro"/>
</dbReference>
<dbReference type="AlphaFoldDB" id="A0A163L707"/>
<gene>
    <name evidence="4" type="ORF">ST47_g1192</name>
</gene>
<dbReference type="Pfam" id="PF06089">
    <property type="entry name" value="Asparaginase_II"/>
    <property type="match status" value="1"/>
</dbReference>
<dbReference type="InterPro" id="IPR005302">
    <property type="entry name" value="MoCF_Sase_C"/>
</dbReference>
<dbReference type="GO" id="GO:0030170">
    <property type="term" value="F:pyridoxal phosphate binding"/>
    <property type="evidence" value="ECO:0007669"/>
    <property type="project" value="InterPro"/>
</dbReference>
<dbReference type="PROSITE" id="PS51340">
    <property type="entry name" value="MOSC"/>
    <property type="match status" value="1"/>
</dbReference>
<dbReference type="GO" id="GO:0030151">
    <property type="term" value="F:molybdenum ion binding"/>
    <property type="evidence" value="ECO:0007669"/>
    <property type="project" value="InterPro"/>
</dbReference>
<dbReference type="Proteomes" id="UP000076837">
    <property type="component" value="Unassembled WGS sequence"/>
</dbReference>
<evidence type="ECO:0000313" key="5">
    <source>
        <dbReference type="Proteomes" id="UP000076837"/>
    </source>
</evidence>
<dbReference type="PANTHER" id="PTHR42110:SF1">
    <property type="entry name" value="L-ASPARAGINASE, PUTATIVE (AFU_ORTHOLOGUE AFUA_3G11890)-RELATED"/>
    <property type="match status" value="1"/>
</dbReference>
<evidence type="ECO:0000313" key="4">
    <source>
        <dbReference type="EMBL" id="KZM27552.1"/>
    </source>
</evidence>
<accession>A0A163L707</accession>
<reference evidence="4 5" key="1">
    <citation type="journal article" date="2016" name="Sci. Rep.">
        <title>Draft genome sequencing and secretome analysis of fungal phytopathogen Ascochyta rabiei provides insight into the necrotrophic effector repertoire.</title>
        <authorList>
            <person name="Verma S."/>
            <person name="Gazara R.K."/>
            <person name="Nizam S."/>
            <person name="Parween S."/>
            <person name="Chattopadhyay D."/>
            <person name="Verma P.K."/>
        </authorList>
    </citation>
    <scope>NUCLEOTIDE SEQUENCE [LARGE SCALE GENOMIC DNA]</scope>
    <source>
        <strain evidence="4 5">ArDII</strain>
    </source>
</reference>
<protein>
    <recommendedName>
        <fullName evidence="2">Iron-sulfur cluster assembly factor IBA57 homolog, mitochondrial</fullName>
    </recommendedName>
</protein>
<evidence type="ECO:0000256" key="2">
    <source>
        <dbReference type="ARBA" id="ARBA00093637"/>
    </source>
</evidence>
<comment type="caution">
    <text evidence="4">The sequence shown here is derived from an EMBL/GenBank/DDBJ whole genome shotgun (WGS) entry which is preliminary data.</text>
</comment>
<dbReference type="Gene3D" id="2.40.33.20">
    <property type="entry name" value="PK beta-barrel domain-like"/>
    <property type="match status" value="1"/>
</dbReference>
<dbReference type="SUPFAM" id="SSF50800">
    <property type="entry name" value="PK beta-barrel domain-like"/>
    <property type="match status" value="1"/>
</dbReference>
<dbReference type="SUPFAM" id="SSF103025">
    <property type="entry name" value="Folate-binding domain"/>
    <property type="match status" value="1"/>
</dbReference>
<dbReference type="InterPro" id="IPR011037">
    <property type="entry name" value="Pyrv_Knase-like_insert_dom_sf"/>
</dbReference>